<dbReference type="Proteomes" id="UP000215563">
    <property type="component" value="Unassembled WGS sequence"/>
</dbReference>
<sequence length="198" mass="21111">MDASSRWARAWHTVHIGHNPLARGEDRAEAITLLLAVLIVLAALPFAAAAGSAVFVAKSERAAAEQGERYRGEATLLEDGAPLAMGGRAGLTKDTQPTEATWSTHGGEVRVGEVPASRGARAGAKVPVWLDGVGHPVASPLTVPDARLMGIGAAIALWLAAIVVSSLLYGLVRLWLDRARLSRWQEEWRATAPKWTSW</sequence>
<gene>
    <name evidence="2" type="ORF">CFP75_31140</name>
</gene>
<keyword evidence="3" id="KW-1185">Reference proteome</keyword>
<dbReference type="PANTHER" id="PTHR42305">
    <property type="entry name" value="MEMBRANE PROTEIN RV1733C-RELATED"/>
    <property type="match status" value="1"/>
</dbReference>
<evidence type="ECO:0000256" key="1">
    <source>
        <dbReference type="SAM" id="Phobius"/>
    </source>
</evidence>
<protein>
    <recommendedName>
        <fullName evidence="4">Transmembrane protein</fullName>
    </recommendedName>
</protein>
<accession>A0A229RG81</accession>
<name>A0A229RG81_AMYAL</name>
<keyword evidence="1" id="KW-0472">Membrane</keyword>
<evidence type="ECO:0000313" key="2">
    <source>
        <dbReference type="EMBL" id="OXM45404.1"/>
    </source>
</evidence>
<comment type="caution">
    <text evidence="2">The sequence shown here is derived from an EMBL/GenBank/DDBJ whole genome shotgun (WGS) entry which is preliminary data.</text>
</comment>
<dbReference type="AlphaFoldDB" id="A0A229RG81"/>
<proteinExistence type="predicted"/>
<keyword evidence="1" id="KW-0812">Transmembrane</keyword>
<dbReference type="RefSeq" id="WP_020635424.1">
    <property type="nucleotide sequence ID" value="NZ_KB913032.1"/>
</dbReference>
<organism evidence="2 3">
    <name type="scientific">Amycolatopsis alba DSM 44262</name>
    <dbReference type="NCBI Taxonomy" id="1125972"/>
    <lineage>
        <taxon>Bacteria</taxon>
        <taxon>Bacillati</taxon>
        <taxon>Actinomycetota</taxon>
        <taxon>Actinomycetes</taxon>
        <taxon>Pseudonocardiales</taxon>
        <taxon>Pseudonocardiaceae</taxon>
        <taxon>Amycolatopsis</taxon>
    </lineage>
</organism>
<evidence type="ECO:0000313" key="3">
    <source>
        <dbReference type="Proteomes" id="UP000215563"/>
    </source>
</evidence>
<feature type="transmembrane region" description="Helical" evidence="1">
    <location>
        <begin position="148"/>
        <end position="176"/>
    </location>
</feature>
<keyword evidence="1" id="KW-1133">Transmembrane helix</keyword>
<dbReference type="InterPro" id="IPR039708">
    <property type="entry name" value="MT1774/Rv1733c-like"/>
</dbReference>
<reference evidence="2 3" key="1">
    <citation type="submission" date="2017-07" db="EMBL/GenBank/DDBJ databases">
        <title>Amycolatopsis alba DSM 44262 Genome sequencing and assembly.</title>
        <authorList>
            <person name="Kaur N."/>
            <person name="Mayilraj S."/>
        </authorList>
    </citation>
    <scope>NUCLEOTIDE SEQUENCE [LARGE SCALE GENOMIC DNA]</scope>
    <source>
        <strain evidence="2 3">DSM 44262</strain>
    </source>
</reference>
<feature type="transmembrane region" description="Helical" evidence="1">
    <location>
        <begin position="33"/>
        <end position="57"/>
    </location>
</feature>
<dbReference type="OrthoDB" id="3637629at2"/>
<evidence type="ECO:0008006" key="4">
    <source>
        <dbReference type="Google" id="ProtNLM"/>
    </source>
</evidence>
<dbReference type="PANTHER" id="PTHR42305:SF1">
    <property type="entry name" value="MEMBRANE PROTEIN RV1733C-RELATED"/>
    <property type="match status" value="1"/>
</dbReference>
<dbReference type="EMBL" id="NMQU01000104">
    <property type="protein sequence ID" value="OXM45404.1"/>
    <property type="molecule type" value="Genomic_DNA"/>
</dbReference>